<protein>
    <submittedName>
        <fullName evidence="4">Transcriptional regulator, TetR family</fullName>
    </submittedName>
</protein>
<dbReference type="InterPro" id="IPR050109">
    <property type="entry name" value="HTH-type_TetR-like_transc_reg"/>
</dbReference>
<dbReference type="InterPro" id="IPR001647">
    <property type="entry name" value="HTH_TetR"/>
</dbReference>
<dbReference type="PANTHER" id="PTHR30055:SF153">
    <property type="entry name" value="HTH-TYPE TRANSCRIPTIONAL REPRESSOR RV3405C"/>
    <property type="match status" value="1"/>
</dbReference>
<evidence type="ECO:0000313" key="5">
    <source>
        <dbReference type="Proteomes" id="UP000192674"/>
    </source>
</evidence>
<dbReference type="AlphaFoldDB" id="A0A1W1ZYK7"/>
<gene>
    <name evidence="4" type="ORF">SAMN05661093_00432</name>
</gene>
<dbReference type="Proteomes" id="UP000192674">
    <property type="component" value="Unassembled WGS sequence"/>
</dbReference>
<dbReference type="InterPro" id="IPR009057">
    <property type="entry name" value="Homeodomain-like_sf"/>
</dbReference>
<dbReference type="EMBL" id="FWXV01000001">
    <property type="protein sequence ID" value="SMC53579.1"/>
    <property type="molecule type" value="Genomic_DNA"/>
</dbReference>
<dbReference type="Pfam" id="PF00440">
    <property type="entry name" value="TetR_N"/>
    <property type="match status" value="1"/>
</dbReference>
<accession>A0A1W1ZYK7</accession>
<evidence type="ECO:0000313" key="4">
    <source>
        <dbReference type="EMBL" id="SMC53579.1"/>
    </source>
</evidence>
<feature type="DNA-binding region" description="H-T-H motif" evidence="2">
    <location>
        <begin position="63"/>
        <end position="82"/>
    </location>
</feature>
<dbReference type="PROSITE" id="PS50977">
    <property type="entry name" value="HTH_TETR_2"/>
    <property type="match status" value="1"/>
</dbReference>
<keyword evidence="1 2" id="KW-0238">DNA-binding</keyword>
<evidence type="ECO:0000256" key="1">
    <source>
        <dbReference type="ARBA" id="ARBA00023125"/>
    </source>
</evidence>
<dbReference type="Pfam" id="PF18556">
    <property type="entry name" value="TetR_C_35"/>
    <property type="match status" value="1"/>
</dbReference>
<dbReference type="PANTHER" id="PTHR30055">
    <property type="entry name" value="HTH-TYPE TRANSCRIPTIONAL REGULATOR RUTR"/>
    <property type="match status" value="1"/>
</dbReference>
<evidence type="ECO:0000259" key="3">
    <source>
        <dbReference type="PROSITE" id="PS50977"/>
    </source>
</evidence>
<dbReference type="SUPFAM" id="SSF46689">
    <property type="entry name" value="Homeodomain-like"/>
    <property type="match status" value="1"/>
</dbReference>
<dbReference type="GO" id="GO:0000976">
    <property type="term" value="F:transcription cis-regulatory region binding"/>
    <property type="evidence" value="ECO:0007669"/>
    <property type="project" value="TreeGrafter"/>
</dbReference>
<organism evidence="4 5">
    <name type="scientific">Kibdelosporangium aridum</name>
    <dbReference type="NCBI Taxonomy" id="2030"/>
    <lineage>
        <taxon>Bacteria</taxon>
        <taxon>Bacillati</taxon>
        <taxon>Actinomycetota</taxon>
        <taxon>Actinomycetes</taxon>
        <taxon>Pseudonocardiales</taxon>
        <taxon>Pseudonocardiaceae</taxon>
        <taxon>Kibdelosporangium</taxon>
    </lineage>
</organism>
<feature type="domain" description="HTH tetR-type" evidence="3">
    <location>
        <begin position="40"/>
        <end position="100"/>
    </location>
</feature>
<dbReference type="PRINTS" id="PR00455">
    <property type="entry name" value="HTHTETR"/>
</dbReference>
<reference evidence="4 5" key="1">
    <citation type="submission" date="2017-04" db="EMBL/GenBank/DDBJ databases">
        <authorList>
            <person name="Afonso C.L."/>
            <person name="Miller P.J."/>
            <person name="Scott M.A."/>
            <person name="Spackman E."/>
            <person name="Goraichik I."/>
            <person name="Dimitrov K.M."/>
            <person name="Suarez D.L."/>
            <person name="Swayne D.E."/>
        </authorList>
    </citation>
    <scope>NUCLEOTIDE SEQUENCE [LARGE SCALE GENOMIC DNA]</scope>
    <source>
        <strain evidence="4 5">DSM 43828</strain>
    </source>
</reference>
<name>A0A1W1ZYK7_KIBAR</name>
<dbReference type="InterPro" id="IPR040611">
    <property type="entry name" value="AlkX_C"/>
</dbReference>
<proteinExistence type="predicted"/>
<dbReference type="GO" id="GO:0003700">
    <property type="term" value="F:DNA-binding transcription factor activity"/>
    <property type="evidence" value="ECO:0007669"/>
    <property type="project" value="TreeGrafter"/>
</dbReference>
<sequence>MFTPVLTGLNTHEGSRLFGVTSAEPNALLDLVLTAGLVSDPVSESILDAALAEFLDYGLRRTNVDAVAKRAGVSRATLYRRFENKDVLVQAVLVRESRRFFGSIAAAVNKLPTARERLVEGFVVGMRYTRRDPLLSRLLSTDPEALLPYLTVNGGLVVAAARDFLVSQAEGLPGGDKPVDGRDPAGVAELFVRLAISFTLTPDSCIPLDDDDSVRAFARSYLAVLMGPAATPPKT</sequence>
<dbReference type="Gene3D" id="1.10.357.10">
    <property type="entry name" value="Tetracycline Repressor, domain 2"/>
    <property type="match status" value="1"/>
</dbReference>
<keyword evidence="5" id="KW-1185">Reference proteome</keyword>
<evidence type="ECO:0000256" key="2">
    <source>
        <dbReference type="PROSITE-ProRule" id="PRU00335"/>
    </source>
</evidence>